<dbReference type="GO" id="GO:0016020">
    <property type="term" value="C:membrane"/>
    <property type="evidence" value="ECO:0007669"/>
    <property type="project" value="UniProtKB-SubCell"/>
</dbReference>
<dbReference type="GeneID" id="4782550"/>
<evidence type="ECO:0000256" key="6">
    <source>
        <dbReference type="SAM" id="Phobius"/>
    </source>
</evidence>
<keyword evidence="5 6" id="KW-0472">Membrane</keyword>
<dbReference type="AlphaFoldDB" id="A2BJD7"/>
<feature type="transmembrane region" description="Helical" evidence="6">
    <location>
        <begin position="12"/>
        <end position="30"/>
    </location>
</feature>
<evidence type="ECO:0000256" key="5">
    <source>
        <dbReference type="ARBA" id="ARBA00023136"/>
    </source>
</evidence>
<dbReference type="HOGENOM" id="CLU_006855_3_3_2"/>
<dbReference type="PRINTS" id="PR00176">
    <property type="entry name" value="NANEUSMPORT"/>
</dbReference>
<protein>
    <submittedName>
        <fullName evidence="7">Na+ dependent transporter (SNF family)</fullName>
    </submittedName>
</protein>
<feature type="transmembrane region" description="Helical" evidence="6">
    <location>
        <begin position="454"/>
        <end position="477"/>
    </location>
</feature>
<keyword evidence="8" id="KW-1185">Reference proteome</keyword>
<feature type="transmembrane region" description="Helical" evidence="6">
    <location>
        <begin position="375"/>
        <end position="393"/>
    </location>
</feature>
<name>A2BJD7_HYPBU</name>
<feature type="transmembrane region" description="Helical" evidence="6">
    <location>
        <begin position="160"/>
        <end position="178"/>
    </location>
</feature>
<organism evidence="7 8">
    <name type="scientific">Hyperthermus butylicus (strain DSM 5456 / JCM 9403 / PLM1-5)</name>
    <dbReference type="NCBI Taxonomy" id="415426"/>
    <lineage>
        <taxon>Archaea</taxon>
        <taxon>Thermoproteota</taxon>
        <taxon>Thermoprotei</taxon>
        <taxon>Desulfurococcales</taxon>
        <taxon>Pyrodictiaceae</taxon>
        <taxon>Hyperthermus</taxon>
    </lineage>
</organism>
<evidence type="ECO:0000256" key="3">
    <source>
        <dbReference type="ARBA" id="ARBA00022692"/>
    </source>
</evidence>
<feature type="transmembrane region" description="Helical" evidence="6">
    <location>
        <begin position="489"/>
        <end position="508"/>
    </location>
</feature>
<dbReference type="KEGG" id="hbu:Hbut_0226"/>
<dbReference type="EnsemblBacteria" id="ABM80098">
    <property type="protein sequence ID" value="ABM80098"/>
    <property type="gene ID" value="Hbut_0226"/>
</dbReference>
<keyword evidence="4 6" id="KW-1133">Transmembrane helix</keyword>
<evidence type="ECO:0000256" key="2">
    <source>
        <dbReference type="ARBA" id="ARBA00022448"/>
    </source>
</evidence>
<keyword evidence="3 6" id="KW-0812">Transmembrane</keyword>
<sequence length="530" mass="58390">MTVRTREYWATRIGLILAMAGNAIGLGNFLRFPGKAAAYGGGAYLIPYFIALVLLGIPLMFVEWTLGRHGGLHGHGYLTPMLYIVSRNRLTKKNAAAFAIIGGTIAFLTGVMITGYYTNIIGWMGYYATAAISGKFAELTDATKAKTFFIDFLTDPARNVPAWFISLLVITLIVSRRVRRGIEIAAKIMMPILFIEAVILATVSLTLGAPVKPEWSTLKGFEWLWTPNFEKLKDPATFIEGAGQIFFTLSIGIGGIIPNYASYLRREDDLPLSALTTTSLNEFAEVVLGGSIVIPLLYAFGGPSIIQDIAAGKLSIFLASMVALPPLFNHLGGLGALAGFLWYSLLWFAGITSAIAIVNVLTSMFEEDYGIARRYSAWIAFMMVFITGVFVNIEGAMKTDQLTDYLDLVDFYAGSLLLLVVALFEVVAALWLWGIEESYRELHNGAYITVPKWYWKYVVGIITPIYLIIMLAWFLATGTESAAAKPENIFGWIGVAMMVIMFLIGLALNYKALYKRYGEEIRRGVSPREG</sequence>
<keyword evidence="2" id="KW-0813">Transport</keyword>
<reference evidence="7 8" key="1">
    <citation type="journal article" date="2007" name="Archaea">
        <title>The genome of Hyperthermus butylicus: a sulfur-reducing, peptide fermenting, neutrophilic Crenarchaeote growing up to 108 degrees C.</title>
        <authorList>
            <person name="Brugger K."/>
            <person name="Chen L."/>
            <person name="Stark M."/>
            <person name="Zibat A."/>
            <person name="Redder P."/>
            <person name="Ruepp A."/>
            <person name="Awayez M."/>
            <person name="She Q."/>
            <person name="Garrett R.A."/>
            <person name="Klenk H.P."/>
        </authorList>
    </citation>
    <scope>NUCLEOTIDE SEQUENCE [LARGE SCALE GENOMIC DNA]</scope>
    <source>
        <strain evidence="8">DSM 5456 / JCM 9403 / PLM1-5</strain>
    </source>
</reference>
<dbReference type="NCBIfam" id="NF037979">
    <property type="entry name" value="Na_transp"/>
    <property type="match status" value="1"/>
</dbReference>
<accession>A2BJD7</accession>
<feature type="transmembrane region" description="Helical" evidence="6">
    <location>
        <begin position="413"/>
        <end position="433"/>
    </location>
</feature>
<dbReference type="eggNOG" id="arCOG04466">
    <property type="taxonomic scope" value="Archaea"/>
</dbReference>
<feature type="transmembrane region" description="Helical" evidence="6">
    <location>
        <begin position="340"/>
        <end position="363"/>
    </location>
</feature>
<dbReference type="SUPFAM" id="SSF161070">
    <property type="entry name" value="SNF-like"/>
    <property type="match status" value="1"/>
</dbReference>
<dbReference type="STRING" id="415426.Hbut_0226"/>
<gene>
    <name evidence="7" type="ordered locus">Hbut_0226</name>
</gene>
<feature type="transmembrane region" description="Helical" evidence="6">
    <location>
        <begin position="190"/>
        <end position="211"/>
    </location>
</feature>
<feature type="transmembrane region" description="Helical" evidence="6">
    <location>
        <begin position="42"/>
        <end position="62"/>
    </location>
</feature>
<dbReference type="RefSeq" id="WP_011821415.1">
    <property type="nucleotide sequence ID" value="NC_008818.1"/>
</dbReference>
<dbReference type="PANTHER" id="PTHR42948">
    <property type="entry name" value="TRANSPORTER"/>
    <property type="match status" value="1"/>
</dbReference>
<dbReference type="EMBL" id="CP000493">
    <property type="protein sequence ID" value="ABM80098.1"/>
    <property type="molecule type" value="Genomic_DNA"/>
</dbReference>
<proteinExistence type="predicted"/>
<dbReference type="Proteomes" id="UP000002593">
    <property type="component" value="Chromosome"/>
</dbReference>
<comment type="subcellular location">
    <subcellularLocation>
        <location evidence="1">Membrane</location>
        <topology evidence="1">Multi-pass membrane protein</topology>
    </subcellularLocation>
</comment>
<feature type="transmembrane region" description="Helical" evidence="6">
    <location>
        <begin position="95"/>
        <end position="117"/>
    </location>
</feature>
<dbReference type="Pfam" id="PF00209">
    <property type="entry name" value="SNF"/>
    <property type="match status" value="2"/>
</dbReference>
<evidence type="ECO:0000256" key="1">
    <source>
        <dbReference type="ARBA" id="ARBA00004141"/>
    </source>
</evidence>
<evidence type="ECO:0000256" key="4">
    <source>
        <dbReference type="ARBA" id="ARBA00022989"/>
    </source>
</evidence>
<dbReference type="PROSITE" id="PS50267">
    <property type="entry name" value="NA_NEUROTRAN_SYMP_3"/>
    <property type="match status" value="1"/>
</dbReference>
<evidence type="ECO:0000313" key="7">
    <source>
        <dbReference type="EMBL" id="ABM80098.1"/>
    </source>
</evidence>
<dbReference type="InterPro" id="IPR037272">
    <property type="entry name" value="SNS_sf"/>
</dbReference>
<evidence type="ECO:0000313" key="8">
    <source>
        <dbReference type="Proteomes" id="UP000002593"/>
    </source>
</evidence>
<feature type="transmembrane region" description="Helical" evidence="6">
    <location>
        <begin position="283"/>
        <end position="301"/>
    </location>
</feature>
<dbReference type="PANTHER" id="PTHR42948:SF1">
    <property type="entry name" value="TRANSPORTER"/>
    <property type="match status" value="1"/>
</dbReference>
<dbReference type="InterPro" id="IPR000175">
    <property type="entry name" value="Na/ntran_symport"/>
</dbReference>